<dbReference type="eggNOG" id="COG2165">
    <property type="taxonomic scope" value="Bacteria"/>
</dbReference>
<reference evidence="4 5" key="1">
    <citation type="submission" date="2012-02" db="EMBL/GenBank/DDBJ databases">
        <title>Complete sequence of chromosome of Singulisphaera acidiphila DSM 18658.</title>
        <authorList>
            <consortium name="US DOE Joint Genome Institute (JGI-PGF)"/>
            <person name="Lucas S."/>
            <person name="Copeland A."/>
            <person name="Lapidus A."/>
            <person name="Glavina del Rio T."/>
            <person name="Dalin E."/>
            <person name="Tice H."/>
            <person name="Bruce D."/>
            <person name="Goodwin L."/>
            <person name="Pitluck S."/>
            <person name="Peters L."/>
            <person name="Ovchinnikova G."/>
            <person name="Chertkov O."/>
            <person name="Kyrpides N."/>
            <person name="Mavromatis K."/>
            <person name="Ivanova N."/>
            <person name="Brettin T."/>
            <person name="Detter J.C."/>
            <person name="Han C."/>
            <person name="Larimer F."/>
            <person name="Land M."/>
            <person name="Hauser L."/>
            <person name="Markowitz V."/>
            <person name="Cheng J.-F."/>
            <person name="Hugenholtz P."/>
            <person name="Woyke T."/>
            <person name="Wu D."/>
            <person name="Tindall B."/>
            <person name="Pomrenke H."/>
            <person name="Brambilla E."/>
            <person name="Klenk H.-P."/>
            <person name="Eisen J.A."/>
        </authorList>
    </citation>
    <scope>NUCLEOTIDE SEQUENCE [LARGE SCALE GENOMIC DNA]</scope>
    <source>
        <strain evidence="5">ATCC BAA-1392 / DSM 18658 / VKM B-2454 / MOB10</strain>
    </source>
</reference>
<dbReference type="HOGENOM" id="CLU_041661_0_0_0"/>
<dbReference type="Gene3D" id="3.30.700.10">
    <property type="entry name" value="Glycoprotein, Type 4 Pilin"/>
    <property type="match status" value="1"/>
</dbReference>
<dbReference type="OrthoDB" id="255848at2"/>
<dbReference type="InterPro" id="IPR012902">
    <property type="entry name" value="N_methyl_site"/>
</dbReference>
<dbReference type="EMBL" id="CP003364">
    <property type="protein sequence ID" value="AGA28605.1"/>
    <property type="molecule type" value="Genomic_DNA"/>
</dbReference>
<feature type="transmembrane region" description="Helical" evidence="2">
    <location>
        <begin position="35"/>
        <end position="60"/>
    </location>
</feature>
<proteinExistence type="predicted"/>
<dbReference type="KEGG" id="saci:Sinac_4415"/>
<name>L0DIB5_SINAD</name>
<evidence type="ECO:0000256" key="1">
    <source>
        <dbReference type="SAM" id="MobiDB-lite"/>
    </source>
</evidence>
<evidence type="ECO:0000256" key="2">
    <source>
        <dbReference type="SAM" id="Phobius"/>
    </source>
</evidence>
<feature type="domain" description="DUF1559" evidence="3">
    <location>
        <begin position="61"/>
        <end position="284"/>
    </location>
</feature>
<feature type="region of interest" description="Disordered" evidence="1">
    <location>
        <begin position="1"/>
        <end position="25"/>
    </location>
</feature>
<dbReference type="InterPro" id="IPR045584">
    <property type="entry name" value="Pilin-like"/>
</dbReference>
<evidence type="ECO:0000313" key="5">
    <source>
        <dbReference type="Proteomes" id="UP000010798"/>
    </source>
</evidence>
<dbReference type="RefSeq" id="WP_015247723.1">
    <property type="nucleotide sequence ID" value="NC_019892.1"/>
</dbReference>
<keyword evidence="5" id="KW-1185">Reference proteome</keyword>
<dbReference type="STRING" id="886293.Sinac_4415"/>
<gene>
    <name evidence="4" type="ordered locus">Sinac_4415</name>
</gene>
<accession>L0DIB5</accession>
<dbReference type="NCBIfam" id="TIGR02532">
    <property type="entry name" value="IV_pilin_GFxxxE"/>
    <property type="match status" value="1"/>
</dbReference>
<dbReference type="SUPFAM" id="SSF54523">
    <property type="entry name" value="Pili subunits"/>
    <property type="match status" value="1"/>
</dbReference>
<organism evidence="4 5">
    <name type="scientific">Singulisphaera acidiphila (strain ATCC BAA-1392 / DSM 18658 / VKM B-2454 / MOB10)</name>
    <dbReference type="NCBI Taxonomy" id="886293"/>
    <lineage>
        <taxon>Bacteria</taxon>
        <taxon>Pseudomonadati</taxon>
        <taxon>Planctomycetota</taxon>
        <taxon>Planctomycetia</taxon>
        <taxon>Isosphaerales</taxon>
        <taxon>Isosphaeraceae</taxon>
        <taxon>Singulisphaera</taxon>
    </lineage>
</organism>
<sequence>MHFLAVRGVSQGRPSGPRRHRLSTHAKRAKQELRIGFTLIELLVVISIIGVLVALLIPAVQAAREAARRTSCQNNLKQMGLAFHNYAATHDALPIGYLAWVGQTEGVAPGWAWSTACLAQIEHTSVYNSANLNLPIDLPANQTTRITSLSIYVCPSDLKTGRFQSSSTLAGGAVEVQTTSYAGNQGSGSSLSGNGLFQKNRAIRIRDVLDGLSNTFAVGERGANIVQNSWAGALSNGRGESQVLAQVMGGTGTSPGSFGGPHSGIIEFVMGDGSIRPIKRSINPAVYQALATRNGREKIDQGAY</sequence>
<dbReference type="PANTHER" id="PTHR30093">
    <property type="entry name" value="GENERAL SECRETION PATHWAY PROTEIN G"/>
    <property type="match status" value="1"/>
</dbReference>
<keyword evidence="2" id="KW-0812">Transmembrane</keyword>
<evidence type="ECO:0000259" key="3">
    <source>
        <dbReference type="Pfam" id="PF07596"/>
    </source>
</evidence>
<keyword evidence="2" id="KW-0472">Membrane</keyword>
<dbReference type="AlphaFoldDB" id="L0DIB5"/>
<dbReference type="Proteomes" id="UP000010798">
    <property type="component" value="Chromosome"/>
</dbReference>
<dbReference type="InterPro" id="IPR011453">
    <property type="entry name" value="DUF1559"/>
</dbReference>
<dbReference type="Pfam" id="PF07596">
    <property type="entry name" value="SBP_bac_10"/>
    <property type="match status" value="1"/>
</dbReference>
<feature type="compositionally biased region" description="Basic residues" evidence="1">
    <location>
        <begin position="16"/>
        <end position="25"/>
    </location>
</feature>
<dbReference type="PANTHER" id="PTHR30093:SF2">
    <property type="entry name" value="TYPE II SECRETION SYSTEM PROTEIN H"/>
    <property type="match status" value="1"/>
</dbReference>
<evidence type="ECO:0000313" key="4">
    <source>
        <dbReference type="EMBL" id="AGA28605.1"/>
    </source>
</evidence>
<dbReference type="Pfam" id="PF07963">
    <property type="entry name" value="N_methyl"/>
    <property type="match status" value="1"/>
</dbReference>
<keyword evidence="2" id="KW-1133">Transmembrane helix</keyword>
<protein>
    <submittedName>
        <fullName evidence="4">Prepilin-type N-terminal cleavage/methylation domain-containing protein</fullName>
    </submittedName>
</protein>